<evidence type="ECO:0000313" key="6">
    <source>
        <dbReference type="EMBL" id="MTD27164.1"/>
    </source>
</evidence>
<evidence type="ECO:0000259" key="5">
    <source>
        <dbReference type="PROSITE" id="PS51078"/>
    </source>
</evidence>
<dbReference type="PANTHER" id="PTHR30136:SF35">
    <property type="entry name" value="HTH-TYPE TRANSCRIPTIONAL REGULATOR RV1719"/>
    <property type="match status" value="1"/>
</dbReference>
<keyword evidence="2" id="KW-0238">DNA-binding</keyword>
<protein>
    <submittedName>
        <fullName evidence="7">Helix-turn-helix domain-containing protein</fullName>
    </submittedName>
</protein>
<keyword evidence="1" id="KW-0805">Transcription regulation</keyword>
<dbReference type="AlphaFoldDB" id="A0A6I6EJH4"/>
<proteinExistence type="predicted"/>
<evidence type="ECO:0000259" key="4">
    <source>
        <dbReference type="PROSITE" id="PS51077"/>
    </source>
</evidence>
<dbReference type="InterPro" id="IPR011991">
    <property type="entry name" value="ArsR-like_HTH"/>
</dbReference>
<evidence type="ECO:0000313" key="8">
    <source>
        <dbReference type="Proteomes" id="UP000424752"/>
    </source>
</evidence>
<gene>
    <name evidence="6" type="ORF">GK011_09450</name>
    <name evidence="7" type="ORF">GN242_16460</name>
</gene>
<name>A0A6I6EJH4_9GAMM</name>
<dbReference type="EMBL" id="WLZX01000002">
    <property type="protein sequence ID" value="MTD27164.1"/>
    <property type="molecule type" value="Genomic_DNA"/>
</dbReference>
<dbReference type="InterPro" id="IPR014757">
    <property type="entry name" value="Tscrpt_reg_IclR_C"/>
</dbReference>
<dbReference type="EMBL" id="CP046509">
    <property type="protein sequence ID" value="QGU88718.1"/>
    <property type="molecule type" value="Genomic_DNA"/>
</dbReference>
<accession>A0A6L6GP87</accession>
<dbReference type="InterPro" id="IPR036390">
    <property type="entry name" value="WH_DNA-bd_sf"/>
</dbReference>
<dbReference type="Gene3D" id="3.30.450.40">
    <property type="match status" value="1"/>
</dbReference>
<sequence length="263" mass="28403">MTTLENATAVLKLFNQSGVSQGQPGLTFTDIAQTLGLPKSTVSRLLSTMESEGLLERDPDTRCFHVGHMLLTLASNYLSTPLVDGASSMMARLAAESSCTGYISVLEGREIMVMRMFQGRMFIQVVTPPGSRLPAAETSVGRAILSRYSDDFVRQLYAGAWQVNSPNSPQTLEHLLAELALIRQQGWAMARNETLQGISAVSTTITNKHRGETVALCLSFPSQHQASPCPSSALDALQIVTRQLAGKYGDRAWLGGNITSAVQ</sequence>
<keyword evidence="3" id="KW-0804">Transcription</keyword>
<evidence type="ECO:0000256" key="3">
    <source>
        <dbReference type="ARBA" id="ARBA00023163"/>
    </source>
</evidence>
<organism evidence="7 8">
    <name type="scientific">Erwinia sorbitola</name>
    <dbReference type="NCBI Taxonomy" id="2681984"/>
    <lineage>
        <taxon>Bacteria</taxon>
        <taxon>Pseudomonadati</taxon>
        <taxon>Pseudomonadota</taxon>
        <taxon>Gammaproteobacteria</taxon>
        <taxon>Enterobacterales</taxon>
        <taxon>Erwiniaceae</taxon>
        <taxon>Erwinia</taxon>
    </lineage>
</organism>
<dbReference type="PANTHER" id="PTHR30136">
    <property type="entry name" value="HELIX-TURN-HELIX TRANSCRIPTIONAL REGULATOR, ICLR FAMILY"/>
    <property type="match status" value="1"/>
</dbReference>
<feature type="domain" description="IclR-ED" evidence="5">
    <location>
        <begin position="69"/>
        <end position="250"/>
    </location>
</feature>
<dbReference type="KEGG" id="erwi:GN242_16460"/>
<dbReference type="PROSITE" id="PS51077">
    <property type="entry name" value="HTH_ICLR"/>
    <property type="match status" value="1"/>
</dbReference>
<reference evidence="6 9" key="1">
    <citation type="submission" date="2019-11" db="EMBL/GenBank/DDBJ databases">
        <title>Erwinia sp. nov., isolated from feces of birds in Tibet plateau of China.</title>
        <authorList>
            <person name="Ge Y."/>
        </authorList>
    </citation>
    <scope>NUCLEOTIDE SEQUENCE [LARGE SCALE GENOMIC DNA]</scope>
    <source>
        <strain evidence="6 9">J316</strain>
    </source>
</reference>
<evidence type="ECO:0000313" key="7">
    <source>
        <dbReference type="EMBL" id="QGU88718.1"/>
    </source>
</evidence>
<dbReference type="InterPro" id="IPR050707">
    <property type="entry name" value="HTH_MetabolicPath_Reg"/>
</dbReference>
<dbReference type="InterPro" id="IPR036388">
    <property type="entry name" value="WH-like_DNA-bd_sf"/>
</dbReference>
<dbReference type="SUPFAM" id="SSF46785">
    <property type="entry name" value="Winged helix' DNA-binding domain"/>
    <property type="match status" value="1"/>
</dbReference>
<dbReference type="InterPro" id="IPR005471">
    <property type="entry name" value="Tscrpt_reg_IclR_N"/>
</dbReference>
<evidence type="ECO:0000256" key="2">
    <source>
        <dbReference type="ARBA" id="ARBA00023125"/>
    </source>
</evidence>
<dbReference type="Pfam" id="PF01614">
    <property type="entry name" value="IclR_C"/>
    <property type="match status" value="1"/>
</dbReference>
<dbReference type="Pfam" id="PF09339">
    <property type="entry name" value="HTH_IclR"/>
    <property type="match status" value="1"/>
</dbReference>
<dbReference type="InterPro" id="IPR029016">
    <property type="entry name" value="GAF-like_dom_sf"/>
</dbReference>
<dbReference type="GO" id="GO:0003700">
    <property type="term" value="F:DNA-binding transcription factor activity"/>
    <property type="evidence" value="ECO:0007669"/>
    <property type="project" value="TreeGrafter"/>
</dbReference>
<dbReference type="GO" id="GO:0045892">
    <property type="term" value="P:negative regulation of DNA-templated transcription"/>
    <property type="evidence" value="ECO:0007669"/>
    <property type="project" value="TreeGrafter"/>
</dbReference>
<dbReference type="CDD" id="cd00090">
    <property type="entry name" value="HTH_ARSR"/>
    <property type="match status" value="1"/>
</dbReference>
<dbReference type="SMART" id="SM00346">
    <property type="entry name" value="HTH_ICLR"/>
    <property type="match status" value="1"/>
</dbReference>
<dbReference type="Gene3D" id="1.10.10.10">
    <property type="entry name" value="Winged helix-like DNA-binding domain superfamily/Winged helix DNA-binding domain"/>
    <property type="match status" value="1"/>
</dbReference>
<dbReference type="RefSeq" id="WP_154752423.1">
    <property type="nucleotide sequence ID" value="NZ_CP046509.1"/>
</dbReference>
<evidence type="ECO:0000256" key="1">
    <source>
        <dbReference type="ARBA" id="ARBA00023015"/>
    </source>
</evidence>
<dbReference type="Proteomes" id="UP000424752">
    <property type="component" value="Chromosome"/>
</dbReference>
<dbReference type="PROSITE" id="PS51078">
    <property type="entry name" value="ICLR_ED"/>
    <property type="match status" value="1"/>
</dbReference>
<keyword evidence="9" id="KW-1185">Reference proteome</keyword>
<dbReference type="SUPFAM" id="SSF55781">
    <property type="entry name" value="GAF domain-like"/>
    <property type="match status" value="1"/>
</dbReference>
<dbReference type="GO" id="GO:0003677">
    <property type="term" value="F:DNA binding"/>
    <property type="evidence" value="ECO:0007669"/>
    <property type="project" value="UniProtKB-KW"/>
</dbReference>
<accession>A0A6I6EJH4</accession>
<feature type="domain" description="HTH iclR-type" evidence="4">
    <location>
        <begin position="1"/>
        <end position="68"/>
    </location>
</feature>
<reference evidence="7 8" key="2">
    <citation type="submission" date="2019-12" db="EMBL/GenBank/DDBJ databases">
        <title>Erwinia sp. nov., isolated from droppings of birds in the Qinghai-Tiebt plateau of China.</title>
        <authorList>
            <person name="Ge Y."/>
        </authorList>
    </citation>
    <scope>NUCLEOTIDE SEQUENCE [LARGE SCALE GENOMIC DNA]</scope>
    <source>
        <strain evidence="7 8">J780</strain>
    </source>
</reference>
<dbReference type="Proteomes" id="UP000480164">
    <property type="component" value="Unassembled WGS sequence"/>
</dbReference>
<evidence type="ECO:0000313" key="9">
    <source>
        <dbReference type="Proteomes" id="UP000480164"/>
    </source>
</evidence>